<proteinExistence type="predicted"/>
<accession>A0A316Z6I8</accession>
<feature type="region of interest" description="Disordered" evidence="1">
    <location>
        <begin position="69"/>
        <end position="178"/>
    </location>
</feature>
<sequence>MATRLGAQPIRQQRAGRSRFAKRVNTRVGANHGKKGKKEGHRACLWEELGARARVGSACVRREGVRWGKAQEPGGSAPRRRGGQGRGKGAETGLVVHRASLDERHGSGQVGGCPGQVARARGGVHTPERHASRLRSVDRVTERVLGVGRGGTRERDSQAAWWGKGRTPPVATRRQRRN</sequence>
<evidence type="ECO:0000313" key="3">
    <source>
        <dbReference type="Proteomes" id="UP000245946"/>
    </source>
</evidence>
<keyword evidence="3" id="KW-1185">Reference proteome</keyword>
<organism evidence="2 3">
    <name type="scientific">Tilletiopsis washingtonensis</name>
    <dbReference type="NCBI Taxonomy" id="58919"/>
    <lineage>
        <taxon>Eukaryota</taxon>
        <taxon>Fungi</taxon>
        <taxon>Dikarya</taxon>
        <taxon>Basidiomycota</taxon>
        <taxon>Ustilaginomycotina</taxon>
        <taxon>Exobasidiomycetes</taxon>
        <taxon>Entylomatales</taxon>
        <taxon>Entylomatales incertae sedis</taxon>
        <taxon>Tilletiopsis</taxon>
    </lineage>
</organism>
<reference evidence="2 3" key="1">
    <citation type="journal article" date="2018" name="Mol. Biol. Evol.">
        <title>Broad Genomic Sampling Reveals a Smut Pathogenic Ancestry of the Fungal Clade Ustilaginomycotina.</title>
        <authorList>
            <person name="Kijpornyongpan T."/>
            <person name="Mondo S.J."/>
            <person name="Barry K."/>
            <person name="Sandor L."/>
            <person name="Lee J."/>
            <person name="Lipzen A."/>
            <person name="Pangilinan J."/>
            <person name="LaButti K."/>
            <person name="Hainaut M."/>
            <person name="Henrissat B."/>
            <person name="Grigoriev I.V."/>
            <person name="Spatafora J.W."/>
            <person name="Aime M.C."/>
        </authorList>
    </citation>
    <scope>NUCLEOTIDE SEQUENCE [LARGE SCALE GENOMIC DNA]</scope>
    <source>
        <strain evidence="2 3">MCA 4186</strain>
    </source>
</reference>
<feature type="compositionally biased region" description="Basic and acidic residues" evidence="1">
    <location>
        <begin position="126"/>
        <end position="142"/>
    </location>
</feature>
<dbReference type="AlphaFoldDB" id="A0A316Z6I8"/>
<dbReference type="RefSeq" id="XP_025597175.1">
    <property type="nucleotide sequence ID" value="XM_025745794.1"/>
</dbReference>
<dbReference type="GeneID" id="37273338"/>
<evidence type="ECO:0000256" key="1">
    <source>
        <dbReference type="SAM" id="MobiDB-lite"/>
    </source>
</evidence>
<evidence type="ECO:0000313" key="2">
    <source>
        <dbReference type="EMBL" id="PWN96896.1"/>
    </source>
</evidence>
<gene>
    <name evidence="2" type="ORF">FA09DRAFT_71458</name>
</gene>
<dbReference type="EMBL" id="KZ819297">
    <property type="protein sequence ID" value="PWN96896.1"/>
    <property type="molecule type" value="Genomic_DNA"/>
</dbReference>
<name>A0A316Z6I8_9BASI</name>
<protein>
    <submittedName>
        <fullName evidence="2">Uncharacterized protein</fullName>
    </submittedName>
</protein>
<dbReference type="Proteomes" id="UP000245946">
    <property type="component" value="Unassembled WGS sequence"/>
</dbReference>